<sequence length="54" mass="6154">MFKNLNEQALQGSKRTISNAIIETVNVDKIIMIVTDVVADRERYECWKLGATVQ</sequence>
<reference evidence="1 2" key="1">
    <citation type="submission" date="2015-07" db="EMBL/GenBank/DDBJ databases">
        <title>The genome of Melipona quadrifasciata.</title>
        <authorList>
            <person name="Pan H."/>
            <person name="Kapheim K."/>
        </authorList>
    </citation>
    <scope>NUCLEOTIDE SEQUENCE [LARGE SCALE GENOMIC DNA]</scope>
    <source>
        <strain evidence="1">0111107301</strain>
        <tissue evidence="1">Whole body</tissue>
    </source>
</reference>
<dbReference type="AlphaFoldDB" id="A0A0M8ZUL9"/>
<protein>
    <submittedName>
        <fullName evidence="1">Uncharacterized protein</fullName>
    </submittedName>
</protein>
<evidence type="ECO:0000313" key="1">
    <source>
        <dbReference type="EMBL" id="KOX71297.1"/>
    </source>
</evidence>
<name>A0A0M8ZUL9_9HYME</name>
<dbReference type="EMBL" id="KQ435843">
    <property type="protein sequence ID" value="KOX71297.1"/>
    <property type="molecule type" value="Genomic_DNA"/>
</dbReference>
<organism evidence="1 2">
    <name type="scientific">Melipona quadrifasciata</name>
    <dbReference type="NCBI Taxonomy" id="166423"/>
    <lineage>
        <taxon>Eukaryota</taxon>
        <taxon>Metazoa</taxon>
        <taxon>Ecdysozoa</taxon>
        <taxon>Arthropoda</taxon>
        <taxon>Hexapoda</taxon>
        <taxon>Insecta</taxon>
        <taxon>Pterygota</taxon>
        <taxon>Neoptera</taxon>
        <taxon>Endopterygota</taxon>
        <taxon>Hymenoptera</taxon>
        <taxon>Apocrita</taxon>
        <taxon>Aculeata</taxon>
        <taxon>Apoidea</taxon>
        <taxon>Anthophila</taxon>
        <taxon>Apidae</taxon>
        <taxon>Melipona</taxon>
    </lineage>
</organism>
<keyword evidence="2" id="KW-1185">Reference proteome</keyword>
<proteinExistence type="predicted"/>
<gene>
    <name evidence="1" type="ORF">WN51_04401</name>
</gene>
<evidence type="ECO:0000313" key="2">
    <source>
        <dbReference type="Proteomes" id="UP000053105"/>
    </source>
</evidence>
<dbReference type="Proteomes" id="UP000053105">
    <property type="component" value="Unassembled WGS sequence"/>
</dbReference>
<accession>A0A0M8ZUL9</accession>